<accession>A0A0E4HDK8</accession>
<organism evidence="1 2">
    <name type="scientific">Paenibacillus riograndensis SBR5</name>
    <dbReference type="NCBI Taxonomy" id="1073571"/>
    <lineage>
        <taxon>Bacteria</taxon>
        <taxon>Bacillati</taxon>
        <taxon>Bacillota</taxon>
        <taxon>Bacilli</taxon>
        <taxon>Bacillales</taxon>
        <taxon>Paenibacillaceae</taxon>
        <taxon>Paenibacillus</taxon>
        <taxon>Paenibacillus sonchi group</taxon>
    </lineage>
</organism>
<dbReference type="PATRIC" id="fig|1073571.4.peg.6151"/>
<dbReference type="Proteomes" id="UP000033163">
    <property type="component" value="Chromosome I"/>
</dbReference>
<proteinExistence type="predicted"/>
<dbReference type="EMBL" id="LN831776">
    <property type="protein sequence ID" value="CQR58115.1"/>
    <property type="molecule type" value="Genomic_DNA"/>
</dbReference>
<gene>
    <name evidence="1" type="ORF">PRIO_5728</name>
</gene>
<protein>
    <submittedName>
        <fullName evidence="1">Putative membrane protein</fullName>
    </submittedName>
</protein>
<reference evidence="2" key="1">
    <citation type="submission" date="2015-03" db="EMBL/GenBank/DDBJ databases">
        <authorList>
            <person name="Wibberg D."/>
        </authorList>
    </citation>
    <scope>NUCLEOTIDE SEQUENCE [LARGE SCALE GENOMIC DNA]</scope>
</reference>
<dbReference type="AlphaFoldDB" id="A0A0E4HDK8"/>
<name>A0A0E4HDK8_9BACL</name>
<dbReference type="HOGENOM" id="CLU_3313893_0_0_9"/>
<dbReference type="KEGG" id="pri:PRIO_5728"/>
<sequence>MKKKAVIFLTVISVLLGPIILVPGIPNPPVITLYTHGDG</sequence>
<evidence type="ECO:0000313" key="2">
    <source>
        <dbReference type="Proteomes" id="UP000033163"/>
    </source>
</evidence>
<evidence type="ECO:0000313" key="1">
    <source>
        <dbReference type="EMBL" id="CQR58115.1"/>
    </source>
</evidence>